<evidence type="ECO:0000256" key="7">
    <source>
        <dbReference type="SAM" id="Phobius"/>
    </source>
</evidence>
<dbReference type="RefSeq" id="WP_344794054.1">
    <property type="nucleotide sequence ID" value="NZ_BAABAU010000001.1"/>
</dbReference>
<evidence type="ECO:0000256" key="1">
    <source>
        <dbReference type="ARBA" id="ARBA00004141"/>
    </source>
</evidence>
<protein>
    <submittedName>
        <fullName evidence="8">MIP family channel protein</fullName>
    </submittedName>
</protein>
<comment type="subcellular location">
    <subcellularLocation>
        <location evidence="1">Membrane</location>
        <topology evidence="1">Multi-pass membrane protein</topology>
    </subcellularLocation>
</comment>
<dbReference type="InterPro" id="IPR000425">
    <property type="entry name" value="MIP"/>
</dbReference>
<evidence type="ECO:0000256" key="4">
    <source>
        <dbReference type="ARBA" id="ARBA00022989"/>
    </source>
</evidence>
<dbReference type="Gene3D" id="1.20.1080.10">
    <property type="entry name" value="Glycerol uptake facilitator protein"/>
    <property type="match status" value="1"/>
</dbReference>
<accession>A0ABP8DZY2</accession>
<reference evidence="9" key="1">
    <citation type="journal article" date="2019" name="Int. J. Syst. Evol. Microbiol.">
        <title>The Global Catalogue of Microorganisms (GCM) 10K type strain sequencing project: providing services to taxonomists for standard genome sequencing and annotation.</title>
        <authorList>
            <consortium name="The Broad Institute Genomics Platform"/>
            <consortium name="The Broad Institute Genome Sequencing Center for Infectious Disease"/>
            <person name="Wu L."/>
            <person name="Ma J."/>
        </authorList>
    </citation>
    <scope>NUCLEOTIDE SEQUENCE [LARGE SCALE GENOMIC DNA]</scope>
    <source>
        <strain evidence="9">JCM 17442</strain>
    </source>
</reference>
<feature type="transmembrane region" description="Helical" evidence="7">
    <location>
        <begin position="51"/>
        <end position="72"/>
    </location>
</feature>
<dbReference type="PANTHER" id="PTHR19139">
    <property type="entry name" value="AQUAPORIN TRANSPORTER"/>
    <property type="match status" value="1"/>
</dbReference>
<evidence type="ECO:0000256" key="3">
    <source>
        <dbReference type="ARBA" id="ARBA00022692"/>
    </source>
</evidence>
<evidence type="ECO:0000256" key="5">
    <source>
        <dbReference type="ARBA" id="ARBA00023136"/>
    </source>
</evidence>
<keyword evidence="4 7" id="KW-1133">Transmembrane helix</keyword>
<dbReference type="Proteomes" id="UP001501594">
    <property type="component" value="Unassembled WGS sequence"/>
</dbReference>
<evidence type="ECO:0000313" key="9">
    <source>
        <dbReference type="Proteomes" id="UP001501594"/>
    </source>
</evidence>
<evidence type="ECO:0000313" key="8">
    <source>
        <dbReference type="EMBL" id="GAA4265531.1"/>
    </source>
</evidence>
<dbReference type="InterPro" id="IPR023271">
    <property type="entry name" value="Aquaporin-like"/>
</dbReference>
<sequence length="280" mass="29622">MPRASPPRSGLHPVEWLCELVGTAVVLLVGISAVCFDMAGSSPIGELPHTWRLLLTGLVFAGTGSLVAVSPLGRRSGAHLNPVVTLAFWTQRKVHWHDLAGYTAAQCVGALLGTLVAHGLWQHTADTVSDGATSPGPGVQDLAAVALEAGMTACLLLAILFMTSHRRTARFTPLLLWLLIAAFVWRLSAFTGTSMNPARSLGPALVAPDLGPYWIYIAGPLLGTAVAVGLFALARNADVLTTKLFHDPRYRSTMASTLPIAGANARDALTLRDGPRRALR</sequence>
<dbReference type="Pfam" id="PF00230">
    <property type="entry name" value="MIP"/>
    <property type="match status" value="1"/>
</dbReference>
<name>A0ABP8DZY2_9MICO</name>
<dbReference type="PANTHER" id="PTHR19139:SF199">
    <property type="entry name" value="MIP17260P"/>
    <property type="match status" value="1"/>
</dbReference>
<keyword evidence="5 7" id="KW-0472">Membrane</keyword>
<proteinExistence type="inferred from homology"/>
<keyword evidence="6" id="KW-0813">Transport</keyword>
<evidence type="ECO:0000256" key="2">
    <source>
        <dbReference type="ARBA" id="ARBA00006175"/>
    </source>
</evidence>
<dbReference type="SUPFAM" id="SSF81338">
    <property type="entry name" value="Aquaporin-like"/>
    <property type="match status" value="1"/>
</dbReference>
<dbReference type="PRINTS" id="PR00783">
    <property type="entry name" value="MINTRINSICP"/>
</dbReference>
<dbReference type="InterPro" id="IPR034294">
    <property type="entry name" value="Aquaporin_transptr"/>
</dbReference>
<comment type="similarity">
    <text evidence="2 6">Belongs to the MIP/aquaporin (TC 1.A.8) family.</text>
</comment>
<gene>
    <name evidence="8" type="ORF">GCM10022256_11430</name>
</gene>
<feature type="transmembrane region" description="Helical" evidence="7">
    <location>
        <begin position="174"/>
        <end position="193"/>
    </location>
</feature>
<feature type="transmembrane region" description="Helical" evidence="7">
    <location>
        <begin position="213"/>
        <end position="234"/>
    </location>
</feature>
<comment type="caution">
    <text evidence="8">The sequence shown here is derived from an EMBL/GenBank/DDBJ whole genome shotgun (WGS) entry which is preliminary data.</text>
</comment>
<organism evidence="8 9">
    <name type="scientific">Frondihabitans peucedani</name>
    <dbReference type="NCBI Taxonomy" id="598626"/>
    <lineage>
        <taxon>Bacteria</taxon>
        <taxon>Bacillati</taxon>
        <taxon>Actinomycetota</taxon>
        <taxon>Actinomycetes</taxon>
        <taxon>Micrococcales</taxon>
        <taxon>Microbacteriaceae</taxon>
        <taxon>Frondihabitans</taxon>
    </lineage>
</organism>
<keyword evidence="3 6" id="KW-0812">Transmembrane</keyword>
<dbReference type="EMBL" id="BAABAU010000001">
    <property type="protein sequence ID" value="GAA4265531.1"/>
    <property type="molecule type" value="Genomic_DNA"/>
</dbReference>
<feature type="transmembrane region" description="Helical" evidence="7">
    <location>
        <begin position="20"/>
        <end position="39"/>
    </location>
</feature>
<keyword evidence="9" id="KW-1185">Reference proteome</keyword>
<feature type="transmembrane region" description="Helical" evidence="7">
    <location>
        <begin position="142"/>
        <end position="162"/>
    </location>
</feature>
<evidence type="ECO:0000256" key="6">
    <source>
        <dbReference type="RuleBase" id="RU000477"/>
    </source>
</evidence>